<proteinExistence type="predicted"/>
<dbReference type="Pfam" id="PF00002">
    <property type="entry name" value="7tm_2"/>
    <property type="match status" value="1"/>
</dbReference>
<comment type="subcellular location">
    <subcellularLocation>
        <location evidence="1">Membrane</location>
        <topology evidence="1">Multi-pass membrane protein</topology>
    </subcellularLocation>
</comment>
<dbReference type="PANTHER" id="PTHR45620">
    <property type="entry name" value="PDF RECEPTOR-LIKE PROTEIN-RELATED"/>
    <property type="match status" value="1"/>
</dbReference>
<evidence type="ECO:0000313" key="8">
    <source>
        <dbReference type="Proteomes" id="UP000597762"/>
    </source>
</evidence>
<feature type="transmembrane region" description="Helical" evidence="5">
    <location>
        <begin position="6"/>
        <end position="25"/>
    </location>
</feature>
<dbReference type="PRINTS" id="PR00249">
    <property type="entry name" value="GPCRSECRETIN"/>
</dbReference>
<dbReference type="GO" id="GO:0008528">
    <property type="term" value="F:G protein-coupled peptide receptor activity"/>
    <property type="evidence" value="ECO:0007669"/>
    <property type="project" value="TreeGrafter"/>
</dbReference>
<dbReference type="InterPro" id="IPR000832">
    <property type="entry name" value="GPCR_2_secretin-like"/>
</dbReference>
<keyword evidence="3 5" id="KW-1133">Transmembrane helix</keyword>
<dbReference type="GO" id="GO:0007188">
    <property type="term" value="P:adenylate cyclase-modulating G protein-coupled receptor signaling pathway"/>
    <property type="evidence" value="ECO:0007669"/>
    <property type="project" value="TreeGrafter"/>
</dbReference>
<feature type="transmembrane region" description="Helical" evidence="5">
    <location>
        <begin position="37"/>
        <end position="62"/>
    </location>
</feature>
<keyword evidence="4 5" id="KW-0472">Membrane</keyword>
<dbReference type="GO" id="GO:0005886">
    <property type="term" value="C:plasma membrane"/>
    <property type="evidence" value="ECO:0007669"/>
    <property type="project" value="TreeGrafter"/>
</dbReference>
<dbReference type="Gene3D" id="1.20.1070.10">
    <property type="entry name" value="Rhodopsin 7-helix transmembrane proteins"/>
    <property type="match status" value="1"/>
</dbReference>
<protein>
    <submittedName>
        <fullName evidence="7">CALCRL</fullName>
    </submittedName>
</protein>
<accession>A0A812D9X7</accession>
<keyword evidence="2 5" id="KW-0812">Transmembrane</keyword>
<dbReference type="InterPro" id="IPR017981">
    <property type="entry name" value="GPCR_2-like_7TM"/>
</dbReference>
<feature type="transmembrane region" description="Helical" evidence="5">
    <location>
        <begin position="188"/>
        <end position="206"/>
    </location>
</feature>
<gene>
    <name evidence="7" type="ORF">SPHA_49590</name>
</gene>
<evidence type="ECO:0000259" key="6">
    <source>
        <dbReference type="PROSITE" id="PS50261"/>
    </source>
</evidence>
<name>A0A812D9X7_ACAPH</name>
<feature type="transmembrane region" description="Helical" evidence="5">
    <location>
        <begin position="218"/>
        <end position="241"/>
    </location>
</feature>
<feature type="transmembrane region" description="Helical" evidence="5">
    <location>
        <begin position="107"/>
        <end position="129"/>
    </location>
</feature>
<comment type="caution">
    <text evidence="7">The sequence shown here is derived from an EMBL/GenBank/DDBJ whole genome shotgun (WGS) entry which is preliminary data.</text>
</comment>
<evidence type="ECO:0000256" key="4">
    <source>
        <dbReference type="ARBA" id="ARBA00023136"/>
    </source>
</evidence>
<evidence type="ECO:0000256" key="2">
    <source>
        <dbReference type="ARBA" id="ARBA00022692"/>
    </source>
</evidence>
<evidence type="ECO:0000256" key="1">
    <source>
        <dbReference type="ARBA" id="ARBA00004141"/>
    </source>
</evidence>
<evidence type="ECO:0000256" key="3">
    <source>
        <dbReference type="ARBA" id="ARBA00022989"/>
    </source>
</evidence>
<keyword evidence="8" id="KW-1185">Reference proteome</keyword>
<dbReference type="OrthoDB" id="16753at2759"/>
<reference evidence="7" key="1">
    <citation type="submission" date="2021-01" db="EMBL/GenBank/DDBJ databases">
        <authorList>
            <person name="Li R."/>
            <person name="Bekaert M."/>
        </authorList>
    </citation>
    <scope>NUCLEOTIDE SEQUENCE</scope>
    <source>
        <strain evidence="7">Farmed</strain>
    </source>
</reference>
<dbReference type="SUPFAM" id="SSF81321">
    <property type="entry name" value="Family A G protein-coupled receptor-like"/>
    <property type="match status" value="1"/>
</dbReference>
<feature type="transmembrane region" description="Helical" evidence="5">
    <location>
        <begin position="149"/>
        <end position="176"/>
    </location>
</feature>
<dbReference type="EMBL" id="CAHIKZ030002855">
    <property type="protein sequence ID" value="CAE1293005.1"/>
    <property type="molecule type" value="Genomic_DNA"/>
</dbReference>
<dbReference type="PROSITE" id="PS50261">
    <property type="entry name" value="G_PROTEIN_RECEP_F2_4"/>
    <property type="match status" value="1"/>
</dbReference>
<dbReference type="InterPro" id="IPR050332">
    <property type="entry name" value="GPCR_2"/>
</dbReference>
<dbReference type="Proteomes" id="UP000597762">
    <property type="component" value="Unassembled WGS sequence"/>
</dbReference>
<dbReference type="GO" id="GO:0007166">
    <property type="term" value="P:cell surface receptor signaling pathway"/>
    <property type="evidence" value="ECO:0007669"/>
    <property type="project" value="InterPro"/>
</dbReference>
<feature type="transmembrane region" description="Helical" evidence="5">
    <location>
        <begin position="82"/>
        <end position="100"/>
    </location>
</feature>
<feature type="domain" description="G-protein coupled receptors family 2 profile 2" evidence="6">
    <location>
        <begin position="1"/>
        <end position="242"/>
    </location>
</feature>
<dbReference type="PANTHER" id="PTHR45620:SF42">
    <property type="entry name" value="G-PROTEIN COUPLED RECEPTOR SEB-2"/>
    <property type="match status" value="1"/>
</dbReference>
<organism evidence="7 8">
    <name type="scientific">Acanthosepion pharaonis</name>
    <name type="common">Pharaoh cuttlefish</name>
    <name type="synonym">Sepia pharaonis</name>
    <dbReference type="NCBI Taxonomy" id="158019"/>
    <lineage>
        <taxon>Eukaryota</taxon>
        <taxon>Metazoa</taxon>
        <taxon>Spiralia</taxon>
        <taxon>Lophotrochozoa</taxon>
        <taxon>Mollusca</taxon>
        <taxon>Cephalopoda</taxon>
        <taxon>Coleoidea</taxon>
        <taxon>Decapodiformes</taxon>
        <taxon>Sepiida</taxon>
        <taxon>Sepiina</taxon>
        <taxon>Sepiidae</taxon>
        <taxon>Acanthosepion</taxon>
    </lineage>
</organism>
<evidence type="ECO:0000256" key="5">
    <source>
        <dbReference type="SAM" id="Phobius"/>
    </source>
</evidence>
<dbReference type="AlphaFoldDB" id="A0A812D9X7"/>
<evidence type="ECO:0000313" key="7">
    <source>
        <dbReference type="EMBL" id="CAE1293005.1"/>
    </source>
</evidence>
<sequence>MFIGFSLSIILLTIAQLIFFSFKQLRCDRITLHKNLFASYIMTGLTKIIFLASVTLNASIIHSNPIWCRIIPIIQEYAVTCNFAWMLCEGFYLHTVLVWPFHTGKKLIYLCYGIGWGIPFWLALFYAIFRFQSKMNRLCWIEKNELHWIIDGPICFSLLLNIYFLCAIVFVLLTKLRGMSDNSQTRKVFRATMILVPLLGLQYLLAGFSSKDPVFRDIYHITTVIISSLQGTFVAIMYCFFDREALSVIKRWYNQRKEDLSGNNSKRVSTYITMYTDPLTASNSTKTVDADLPVSHCKMTSDAASPEETVEPHRLSSSASPAILFSLTCSPLPPHLLSSSASFTILFHCTCYPLPHHLLSSPASPTILSRLTC</sequence>